<dbReference type="InterPro" id="IPR002288">
    <property type="entry name" value="DNA_gyrase_B_C"/>
</dbReference>
<dbReference type="CDD" id="cd03366">
    <property type="entry name" value="TOPRIM_TopoIIA_GyrB"/>
    <property type="match status" value="1"/>
</dbReference>
<dbReference type="OrthoDB" id="9802808at2"/>
<comment type="cofactor">
    <cofactor evidence="10">
        <name>Mg(2+)</name>
        <dbReference type="ChEBI" id="CHEBI:18420"/>
    </cofactor>
    <cofactor evidence="10">
        <name>Mn(2+)</name>
        <dbReference type="ChEBI" id="CHEBI:29035"/>
    </cofactor>
    <cofactor evidence="10">
        <name>Ca(2+)</name>
        <dbReference type="ChEBI" id="CHEBI:29108"/>
    </cofactor>
    <text evidence="10">Binds two Mg(2+) per subunit. The magnesium ions form salt bridges with both the protein and the DNA. Can also accept other divalent metal cations, such as Mn(2+) or Ca(2+).</text>
</comment>
<feature type="binding site" evidence="10">
    <location>
        <position position="427"/>
    </location>
    <ligand>
        <name>Mg(2+)</name>
        <dbReference type="ChEBI" id="CHEBI:18420"/>
        <label>1</label>
        <note>catalytic</note>
    </ligand>
</feature>
<evidence type="ECO:0000256" key="3">
    <source>
        <dbReference type="ARBA" id="ARBA00022723"/>
    </source>
</evidence>
<keyword evidence="9 10" id="KW-0413">Isomerase</keyword>
<dbReference type="GO" id="GO:0005524">
    <property type="term" value="F:ATP binding"/>
    <property type="evidence" value="ECO:0007669"/>
    <property type="project" value="UniProtKB-UniRule"/>
</dbReference>
<dbReference type="PROSITE" id="PS50880">
    <property type="entry name" value="TOPRIM"/>
    <property type="match status" value="1"/>
</dbReference>
<dbReference type="InterPro" id="IPR014721">
    <property type="entry name" value="Ribsml_uS5_D2-typ_fold_subgr"/>
</dbReference>
<dbReference type="Pfam" id="PF01751">
    <property type="entry name" value="Toprim"/>
    <property type="match status" value="1"/>
</dbReference>
<dbReference type="Proteomes" id="UP000014977">
    <property type="component" value="Unassembled WGS sequence"/>
</dbReference>
<evidence type="ECO:0000256" key="8">
    <source>
        <dbReference type="ARBA" id="ARBA00023125"/>
    </source>
</evidence>
<dbReference type="InterPro" id="IPR036890">
    <property type="entry name" value="HATPase_C_sf"/>
</dbReference>
<dbReference type="GO" id="GO:0003677">
    <property type="term" value="F:DNA binding"/>
    <property type="evidence" value="ECO:0007669"/>
    <property type="project" value="UniProtKB-KW"/>
</dbReference>
<evidence type="ECO:0000259" key="11">
    <source>
        <dbReference type="PROSITE" id="PS50880"/>
    </source>
</evidence>
<dbReference type="InterPro" id="IPR013759">
    <property type="entry name" value="Topo_IIA_B_C"/>
</dbReference>
<comment type="subunit">
    <text evidence="10">Heterotetramer, composed of two GyrA and two GyrB chains. In the heterotetramer, GyrA contains the active site tyrosine that forms a transient covalent intermediate with DNA, while GyrB binds cofactors and catalyzes ATP hydrolysis.</text>
</comment>
<dbReference type="CDD" id="cd16928">
    <property type="entry name" value="HATPase_GyrB-like"/>
    <property type="match status" value="1"/>
</dbReference>
<dbReference type="FunFam" id="3.30.230.10:FF:000005">
    <property type="entry name" value="DNA gyrase subunit B"/>
    <property type="match status" value="1"/>
</dbReference>
<dbReference type="GO" id="GO:0046872">
    <property type="term" value="F:metal ion binding"/>
    <property type="evidence" value="ECO:0007669"/>
    <property type="project" value="UniProtKB-KW"/>
</dbReference>
<keyword evidence="10" id="KW-0963">Cytoplasm</keyword>
<dbReference type="AlphaFoldDB" id="S7TEA0"/>
<dbReference type="GO" id="GO:0003918">
    <property type="term" value="F:DNA topoisomerase type II (double strand cut, ATP-hydrolyzing) activity"/>
    <property type="evidence" value="ECO:0007669"/>
    <property type="project" value="UniProtKB-UniRule"/>
</dbReference>
<accession>S7TEA0</accession>
<dbReference type="FunFam" id="3.30.565.10:FF:000002">
    <property type="entry name" value="DNA gyrase subunit B"/>
    <property type="match status" value="1"/>
</dbReference>
<keyword evidence="4 10" id="KW-0547">Nucleotide-binding</keyword>
<dbReference type="GO" id="GO:0005694">
    <property type="term" value="C:chromosome"/>
    <property type="evidence" value="ECO:0007669"/>
    <property type="project" value="InterPro"/>
</dbReference>
<evidence type="ECO:0000256" key="6">
    <source>
        <dbReference type="ARBA" id="ARBA00022842"/>
    </source>
</evidence>
<evidence type="ECO:0000313" key="13">
    <source>
        <dbReference type="Proteomes" id="UP000014977"/>
    </source>
</evidence>
<keyword evidence="5 10" id="KW-0067">ATP-binding</keyword>
<dbReference type="EC" id="5.6.2.2" evidence="10"/>
<dbReference type="Pfam" id="PF00204">
    <property type="entry name" value="DNA_gyraseB"/>
    <property type="match status" value="1"/>
</dbReference>
<dbReference type="PANTHER" id="PTHR45866:SF1">
    <property type="entry name" value="DNA GYRASE SUBUNIT B, MITOCHONDRIAL"/>
    <property type="match status" value="1"/>
</dbReference>
<dbReference type="Gene3D" id="3.30.565.10">
    <property type="entry name" value="Histidine kinase-like ATPase, C-terminal domain"/>
    <property type="match status" value="1"/>
</dbReference>
<dbReference type="Gene3D" id="3.40.50.670">
    <property type="match status" value="2"/>
</dbReference>
<feature type="site" description="Interaction with DNA" evidence="10">
    <location>
        <position position="452"/>
    </location>
</feature>
<sequence length="816" mass="91914">MTPQKRSSNNYTAGNIKILEGLEAVRKRPSMYIGNVDMEGLHHLVYEVVDNSIDEAMAGYCDTIHVTVHTDNSVSVEDNGRGIPVDMHEKENVPAVEVVLTKLHAGGKFDKNSYKVSGGLHGVGISVVNALSSFLEVEIYTDGKIHHQTYSRGAKTSELTILGETDKQGTKVHFKPDTEIMNSDNFNSEILSRRLRELAFLNKGVRITIEDERSDLKEAFFYEGGLASFVEYLNRRHTPLHDPIFIQGERNEVQIEVAIQYNDTYKEKMFSFANNINTIEGGFHLIGFKAALTRSLNNYAGNGNLPKNLQAKISGDDVREGLSAIISIRIKEPQFEGQTKTKLGNSEVKGLVESLVNEKLSIYLGENPAVARKILAKAVDAARARDAAKRARDLARSTGALTDSTLPGKLADCQYSDPKDRELFLVEGDSAGGSAKQGRDRRFQAILPLKGKILNVEKARLDKILRSDEIKNIITALGAGVGREEYDINKIRYHKVIIMTDADVDGSHIRTLLLTFFYRQMREIIEKGYLYIAQPPLFRIGKGKNELYLKDEASLNDHLLRRICSQKVLRCGPEGVPISDNALYLYVGDLSEYLRGLSRLSREGIGSDIIEFLIRYGLDETFLQDRDKMMNLKAALAERECEVTVPEWSEERGIYEMTIRACERMREDTIIRDITAKTYEPLKLGRRFVHSPEFQKCLRLSEKIFAFGDAPFTVENAEKGTDSRSFPDRHTLLNYLLEEGKKGIQIQRYKGLGEMNPGQLWETTMNPEPNKRTLLKVKIEDAVEADEIFTLLMGDVVEPRRDFIQSNALEVSTLDI</sequence>
<evidence type="ECO:0000256" key="5">
    <source>
        <dbReference type="ARBA" id="ARBA00022840"/>
    </source>
</evidence>
<dbReference type="InterPro" id="IPR013760">
    <property type="entry name" value="Topo_IIA-like_dom_sf"/>
</dbReference>
<keyword evidence="13" id="KW-1185">Reference proteome</keyword>
<dbReference type="SMART" id="SM00387">
    <property type="entry name" value="HATPase_c"/>
    <property type="match status" value="1"/>
</dbReference>
<dbReference type="STRING" id="897.B2D07_19660"/>
<evidence type="ECO:0000256" key="2">
    <source>
        <dbReference type="ARBA" id="ARBA00010708"/>
    </source>
</evidence>
<dbReference type="GO" id="GO:0005737">
    <property type="term" value="C:cytoplasm"/>
    <property type="evidence" value="ECO:0007669"/>
    <property type="project" value="UniProtKB-SubCell"/>
</dbReference>
<proteinExistence type="inferred from homology"/>
<comment type="similarity">
    <text evidence="2 10">Belongs to the type II topoisomerase GyrB family.</text>
</comment>
<comment type="caution">
    <text evidence="12">The sequence shown here is derived from an EMBL/GenBank/DDBJ whole genome shotgun (WGS) entry which is preliminary data.</text>
</comment>
<dbReference type="Gene3D" id="3.30.230.10">
    <property type="match status" value="1"/>
</dbReference>
<dbReference type="GO" id="GO:0006265">
    <property type="term" value="P:DNA topological change"/>
    <property type="evidence" value="ECO:0007669"/>
    <property type="project" value="UniProtKB-UniRule"/>
</dbReference>
<name>S7TEA0_DESML</name>
<dbReference type="SMART" id="SM00433">
    <property type="entry name" value="TOP2c"/>
    <property type="match status" value="1"/>
</dbReference>
<protein>
    <recommendedName>
        <fullName evidence="10">DNA gyrase subunit B</fullName>
        <ecNumber evidence="10">5.6.2.2</ecNumber>
    </recommendedName>
</protein>
<dbReference type="eggNOG" id="COG0187">
    <property type="taxonomic scope" value="Bacteria"/>
</dbReference>
<dbReference type="EMBL" id="ATHJ01000107">
    <property type="protein sequence ID" value="EPR35532.1"/>
    <property type="molecule type" value="Genomic_DNA"/>
</dbReference>
<dbReference type="NCBIfam" id="NF004189">
    <property type="entry name" value="PRK05644.1"/>
    <property type="match status" value="1"/>
</dbReference>
<dbReference type="InterPro" id="IPR003594">
    <property type="entry name" value="HATPase_dom"/>
</dbReference>
<keyword evidence="8" id="KW-0238">DNA-binding</keyword>
<comment type="catalytic activity">
    <reaction evidence="1 10">
        <text>ATP-dependent breakage, passage and rejoining of double-stranded DNA.</text>
        <dbReference type="EC" id="5.6.2.2"/>
    </reaction>
</comment>
<dbReference type="GO" id="GO:0006261">
    <property type="term" value="P:DNA-templated DNA replication"/>
    <property type="evidence" value="ECO:0007669"/>
    <property type="project" value="UniProtKB-UniRule"/>
</dbReference>
<feature type="binding site" evidence="10">
    <location>
        <position position="503"/>
    </location>
    <ligand>
        <name>Mg(2+)</name>
        <dbReference type="ChEBI" id="CHEBI:18420"/>
        <label>2</label>
    </ligand>
</feature>
<dbReference type="InterPro" id="IPR011557">
    <property type="entry name" value="GyrB"/>
</dbReference>
<keyword evidence="3 10" id="KW-0479">Metal-binding</keyword>
<dbReference type="InterPro" id="IPR020568">
    <property type="entry name" value="Ribosomal_Su5_D2-typ_SF"/>
</dbReference>
<dbReference type="Pfam" id="PF00986">
    <property type="entry name" value="DNA_gyraseB_C"/>
    <property type="match status" value="1"/>
</dbReference>
<dbReference type="InterPro" id="IPR013506">
    <property type="entry name" value="Topo_IIA_bsu_dom2"/>
</dbReference>
<dbReference type="SUPFAM" id="SSF54211">
    <property type="entry name" value="Ribosomal protein S5 domain 2-like"/>
    <property type="match status" value="1"/>
</dbReference>
<dbReference type="InterPro" id="IPR018522">
    <property type="entry name" value="TopoIIA_CS"/>
</dbReference>
<evidence type="ECO:0000256" key="1">
    <source>
        <dbReference type="ARBA" id="ARBA00000185"/>
    </source>
</evidence>
<dbReference type="SUPFAM" id="SSF55874">
    <property type="entry name" value="ATPase domain of HSP90 chaperone/DNA topoisomerase II/histidine kinase"/>
    <property type="match status" value="1"/>
</dbReference>
<feature type="binding site" evidence="10">
    <location>
        <position position="501"/>
    </location>
    <ligand>
        <name>Mg(2+)</name>
        <dbReference type="ChEBI" id="CHEBI:18420"/>
        <label>1</label>
        <note>catalytic</note>
    </ligand>
</feature>
<dbReference type="PRINTS" id="PR01159">
    <property type="entry name" value="DNAGYRASEB"/>
</dbReference>
<dbReference type="RefSeq" id="WP_020878192.1">
    <property type="nucleotide sequence ID" value="NZ_ATHJ01000107.1"/>
</dbReference>
<dbReference type="PANTHER" id="PTHR45866">
    <property type="entry name" value="DNA GYRASE/TOPOISOMERASE SUBUNIT B"/>
    <property type="match status" value="1"/>
</dbReference>
<dbReference type="InterPro" id="IPR001241">
    <property type="entry name" value="Topo_IIA"/>
</dbReference>
<dbReference type="NCBIfam" id="NF011501">
    <property type="entry name" value="PRK14939.1"/>
    <property type="match status" value="1"/>
</dbReference>
<evidence type="ECO:0000256" key="10">
    <source>
        <dbReference type="HAMAP-Rule" id="MF_01898"/>
    </source>
</evidence>
<comment type="function">
    <text evidence="10">A type II topoisomerase that negatively supercoils closed circular double-stranded (ds) DNA in an ATP-dependent manner to modulate DNA topology and maintain chromosomes in an underwound state. Negative supercoiling favors strand separation, and DNA replication, transcription, recombination and repair, all of which involve strand separation. Also able to catalyze the interconversion of other topological isomers of dsDNA rings, including catenanes and knotted rings. Type II topoisomerases break and join 2 DNA strands simultaneously in an ATP-dependent manner.</text>
</comment>
<feature type="binding site" evidence="10">
    <location>
        <position position="501"/>
    </location>
    <ligand>
        <name>Mg(2+)</name>
        <dbReference type="ChEBI" id="CHEBI:18420"/>
        <label>2</label>
    </ligand>
</feature>
<dbReference type="InterPro" id="IPR006171">
    <property type="entry name" value="TOPRIM_dom"/>
</dbReference>
<dbReference type="PATRIC" id="fig|1121405.3.peg.3565"/>
<dbReference type="SUPFAM" id="SSF56719">
    <property type="entry name" value="Type II DNA topoisomerase"/>
    <property type="match status" value="1"/>
</dbReference>
<dbReference type="PROSITE" id="PS00177">
    <property type="entry name" value="TOPOISOMERASE_II"/>
    <property type="match status" value="1"/>
</dbReference>
<gene>
    <name evidence="10" type="primary">gyrB</name>
    <name evidence="12" type="ORF">dsmv_3102</name>
</gene>
<dbReference type="Pfam" id="PF02518">
    <property type="entry name" value="HATPase_c"/>
    <property type="match status" value="1"/>
</dbReference>
<evidence type="ECO:0000256" key="7">
    <source>
        <dbReference type="ARBA" id="ARBA00023029"/>
    </source>
</evidence>
<dbReference type="NCBIfam" id="TIGR01059">
    <property type="entry name" value="gyrB"/>
    <property type="match status" value="1"/>
</dbReference>
<comment type="miscellaneous">
    <text evidence="10">Few gyrases are as efficient as E.coli at forming negative supercoils. Not all organisms have 2 type II topoisomerases; in organisms with a single type II topoisomerase this enzyme also has to decatenate newly replicated chromosomes.</text>
</comment>
<dbReference type="CDD" id="cd00822">
    <property type="entry name" value="TopoII_Trans_DNA_gyrase"/>
    <property type="match status" value="1"/>
</dbReference>
<keyword evidence="6 10" id="KW-0460">Magnesium</keyword>
<evidence type="ECO:0000256" key="4">
    <source>
        <dbReference type="ARBA" id="ARBA00022741"/>
    </source>
</evidence>
<feature type="domain" description="Toprim" evidence="11">
    <location>
        <begin position="421"/>
        <end position="536"/>
    </location>
</feature>
<dbReference type="PRINTS" id="PR00418">
    <property type="entry name" value="TPI2FAMILY"/>
</dbReference>
<dbReference type="FunFam" id="3.40.50.670:FF:000001">
    <property type="entry name" value="DNA topoisomerase 2"/>
    <property type="match status" value="1"/>
</dbReference>
<dbReference type="InterPro" id="IPR034160">
    <property type="entry name" value="TOPRIM_GyrB"/>
</dbReference>
<keyword evidence="7 10" id="KW-0799">Topoisomerase</keyword>
<organism evidence="12 13">
    <name type="scientific">Desulfococcus multivorans DSM 2059</name>
    <dbReference type="NCBI Taxonomy" id="1121405"/>
    <lineage>
        <taxon>Bacteria</taxon>
        <taxon>Pseudomonadati</taxon>
        <taxon>Thermodesulfobacteriota</taxon>
        <taxon>Desulfobacteria</taxon>
        <taxon>Desulfobacterales</taxon>
        <taxon>Desulfococcaceae</taxon>
        <taxon>Desulfococcus</taxon>
    </lineage>
</organism>
<dbReference type="HAMAP" id="MF_01898">
    <property type="entry name" value="GyrB"/>
    <property type="match status" value="1"/>
</dbReference>
<dbReference type="InterPro" id="IPR000565">
    <property type="entry name" value="Topo_IIA_B"/>
</dbReference>
<evidence type="ECO:0000313" key="12">
    <source>
        <dbReference type="EMBL" id="EPR35532.1"/>
    </source>
</evidence>
<feature type="site" description="Interaction with DNA" evidence="10">
    <location>
        <position position="455"/>
    </location>
</feature>
<evidence type="ECO:0000256" key="9">
    <source>
        <dbReference type="ARBA" id="ARBA00023235"/>
    </source>
</evidence>
<reference evidence="12 13" key="1">
    <citation type="journal article" date="2013" name="Genome Announc.">
        <title>Draft genome sequences for three mercury-methylating, sulfate-reducing bacteria.</title>
        <authorList>
            <person name="Brown S.D."/>
            <person name="Hurt R.A.Jr."/>
            <person name="Gilmour C.C."/>
            <person name="Elias D.A."/>
        </authorList>
    </citation>
    <scope>NUCLEOTIDE SEQUENCE [LARGE SCALE GENOMIC DNA]</scope>
    <source>
        <strain evidence="12 13">DSM 2059</strain>
    </source>
</reference>
<comment type="subcellular location">
    <subcellularLocation>
        <location evidence="10">Cytoplasm</location>
    </subcellularLocation>
</comment>